<dbReference type="InterPro" id="IPR006984">
    <property type="entry name" value="Fcf1/UTP23"/>
</dbReference>
<evidence type="ECO:0000313" key="3">
    <source>
        <dbReference type="Proteomes" id="UP000326939"/>
    </source>
</evidence>
<protein>
    <submittedName>
        <fullName evidence="2">Uncharacterized protein</fullName>
    </submittedName>
</protein>
<dbReference type="Pfam" id="PF04900">
    <property type="entry name" value="Fcf1"/>
    <property type="match status" value="1"/>
</dbReference>
<feature type="region of interest" description="Disordered" evidence="1">
    <location>
        <begin position="127"/>
        <end position="151"/>
    </location>
</feature>
<dbReference type="PANTHER" id="PTHR36332:SF1">
    <property type="entry name" value="STRESS RESPONSE PROTEIN"/>
    <property type="match status" value="1"/>
</dbReference>
<dbReference type="Gene3D" id="3.40.50.1010">
    <property type="entry name" value="5'-nuclease"/>
    <property type="match status" value="1"/>
</dbReference>
<dbReference type="EMBL" id="VDCV01000002">
    <property type="protein sequence ID" value="KAB5569443.1"/>
    <property type="molecule type" value="Genomic_DNA"/>
</dbReference>
<evidence type="ECO:0000313" key="2">
    <source>
        <dbReference type="EMBL" id="KAB5569443.1"/>
    </source>
</evidence>
<evidence type="ECO:0000256" key="1">
    <source>
        <dbReference type="SAM" id="MobiDB-lite"/>
    </source>
</evidence>
<dbReference type="PANTHER" id="PTHR36332">
    <property type="entry name" value="STRESS RESPONSE PROTEIN"/>
    <property type="match status" value="1"/>
</dbReference>
<dbReference type="GO" id="GO:0032040">
    <property type="term" value="C:small-subunit processome"/>
    <property type="evidence" value="ECO:0007669"/>
    <property type="project" value="InterPro"/>
</dbReference>
<sequence>MIARCDHEQMKNAEGCIVEIIGENNLDHFFVGTQDTDMRKKFQERHARSEKLMKENRLKVILNSDGEIENMDEETHAERHARTVALAQAAIARLEALENDYTRIETVEAIDDDEASLEDDVYIQKKQKDTKHKTRQVKALENARKAPRNFL</sequence>
<gene>
    <name evidence="2" type="ORF">DKX38_003236</name>
</gene>
<comment type="caution">
    <text evidence="2">The sequence shown here is derived from an EMBL/GenBank/DDBJ whole genome shotgun (WGS) entry which is preliminary data.</text>
</comment>
<organism evidence="2 3">
    <name type="scientific">Salix brachista</name>
    <dbReference type="NCBI Taxonomy" id="2182728"/>
    <lineage>
        <taxon>Eukaryota</taxon>
        <taxon>Viridiplantae</taxon>
        <taxon>Streptophyta</taxon>
        <taxon>Embryophyta</taxon>
        <taxon>Tracheophyta</taxon>
        <taxon>Spermatophyta</taxon>
        <taxon>Magnoliopsida</taxon>
        <taxon>eudicotyledons</taxon>
        <taxon>Gunneridae</taxon>
        <taxon>Pentapetalae</taxon>
        <taxon>rosids</taxon>
        <taxon>fabids</taxon>
        <taxon>Malpighiales</taxon>
        <taxon>Salicaceae</taxon>
        <taxon>Saliceae</taxon>
        <taxon>Salix</taxon>
    </lineage>
</organism>
<keyword evidence="3" id="KW-1185">Reference proteome</keyword>
<proteinExistence type="predicted"/>
<name>A0A5N5NRP1_9ROSI</name>
<dbReference type="Proteomes" id="UP000326939">
    <property type="component" value="Chromosome 2"/>
</dbReference>
<accession>A0A5N5NRP1</accession>
<dbReference type="AlphaFoldDB" id="A0A5N5NRP1"/>
<reference evidence="3" key="1">
    <citation type="journal article" date="2019" name="Gigascience">
        <title>De novo genome assembly of the endangered Acer yangbiense, a plant species with extremely small populations endemic to Yunnan Province, China.</title>
        <authorList>
            <person name="Yang J."/>
            <person name="Wariss H.M."/>
            <person name="Tao L."/>
            <person name="Zhang R."/>
            <person name="Yun Q."/>
            <person name="Hollingsworth P."/>
            <person name="Dao Z."/>
            <person name="Luo G."/>
            <person name="Guo H."/>
            <person name="Ma Y."/>
            <person name="Sun W."/>
        </authorList>
    </citation>
    <scope>NUCLEOTIDE SEQUENCE [LARGE SCALE GENOMIC DNA]</scope>
    <source>
        <strain evidence="3">cv. br00</strain>
    </source>
</reference>